<name>A0A0E9TZ86_ANGAN</name>
<dbReference type="EMBL" id="GBXM01049795">
    <property type="protein sequence ID" value="JAH58782.1"/>
    <property type="molecule type" value="Transcribed_RNA"/>
</dbReference>
<sequence length="40" mass="4363">MCHKYLVSEQSMYDLCVLSAGKTAEECAGRNGGNTGWSHQ</sequence>
<accession>A0A0E9TZ86</accession>
<evidence type="ECO:0000313" key="1">
    <source>
        <dbReference type="EMBL" id="JAH58782.1"/>
    </source>
</evidence>
<organism evidence="1">
    <name type="scientific">Anguilla anguilla</name>
    <name type="common">European freshwater eel</name>
    <name type="synonym">Muraena anguilla</name>
    <dbReference type="NCBI Taxonomy" id="7936"/>
    <lineage>
        <taxon>Eukaryota</taxon>
        <taxon>Metazoa</taxon>
        <taxon>Chordata</taxon>
        <taxon>Craniata</taxon>
        <taxon>Vertebrata</taxon>
        <taxon>Euteleostomi</taxon>
        <taxon>Actinopterygii</taxon>
        <taxon>Neopterygii</taxon>
        <taxon>Teleostei</taxon>
        <taxon>Anguilliformes</taxon>
        <taxon>Anguillidae</taxon>
        <taxon>Anguilla</taxon>
    </lineage>
</organism>
<reference evidence="1" key="1">
    <citation type="submission" date="2014-11" db="EMBL/GenBank/DDBJ databases">
        <authorList>
            <person name="Amaro Gonzalez C."/>
        </authorList>
    </citation>
    <scope>NUCLEOTIDE SEQUENCE</scope>
</reference>
<protein>
    <submittedName>
        <fullName evidence="1">Uncharacterized protein</fullName>
    </submittedName>
</protein>
<dbReference type="AlphaFoldDB" id="A0A0E9TZ86"/>
<proteinExistence type="predicted"/>
<reference evidence="1" key="2">
    <citation type="journal article" date="2015" name="Fish Shellfish Immunol.">
        <title>Early steps in the European eel (Anguilla anguilla)-Vibrio vulnificus interaction in the gills: Role of the RtxA13 toxin.</title>
        <authorList>
            <person name="Callol A."/>
            <person name="Pajuelo D."/>
            <person name="Ebbesson L."/>
            <person name="Teles M."/>
            <person name="MacKenzie S."/>
            <person name="Amaro C."/>
        </authorList>
    </citation>
    <scope>NUCLEOTIDE SEQUENCE</scope>
</reference>